<gene>
    <name evidence="7" type="ORF">EBQ10_10595</name>
</gene>
<keyword evidence="4 6" id="KW-1133">Transmembrane helix</keyword>
<feature type="transmembrane region" description="Helical" evidence="6">
    <location>
        <begin position="108"/>
        <end position="127"/>
    </location>
</feature>
<feature type="transmembrane region" description="Helical" evidence="6">
    <location>
        <begin position="209"/>
        <end position="229"/>
    </location>
</feature>
<name>A0A3S9QP23_9ACTO</name>
<dbReference type="InterPro" id="IPR050833">
    <property type="entry name" value="Poly_Biosynth_Transport"/>
</dbReference>
<evidence type="ECO:0000256" key="2">
    <source>
        <dbReference type="ARBA" id="ARBA00022475"/>
    </source>
</evidence>
<feature type="transmembrane region" description="Helical" evidence="6">
    <location>
        <begin position="44"/>
        <end position="62"/>
    </location>
</feature>
<evidence type="ECO:0000256" key="1">
    <source>
        <dbReference type="ARBA" id="ARBA00004651"/>
    </source>
</evidence>
<keyword evidence="3 6" id="KW-0812">Transmembrane</keyword>
<dbReference type="PANTHER" id="PTHR30250:SF11">
    <property type="entry name" value="O-ANTIGEN TRANSPORTER-RELATED"/>
    <property type="match status" value="1"/>
</dbReference>
<evidence type="ECO:0000256" key="6">
    <source>
        <dbReference type="SAM" id="Phobius"/>
    </source>
</evidence>
<feature type="transmembrane region" description="Helical" evidence="6">
    <location>
        <begin position="241"/>
        <end position="269"/>
    </location>
</feature>
<dbReference type="GO" id="GO:0005886">
    <property type="term" value="C:plasma membrane"/>
    <property type="evidence" value="ECO:0007669"/>
    <property type="project" value="UniProtKB-SubCell"/>
</dbReference>
<feature type="transmembrane region" description="Helical" evidence="6">
    <location>
        <begin position="322"/>
        <end position="343"/>
    </location>
</feature>
<dbReference type="AlphaFoldDB" id="A0A3S9QP23"/>
<evidence type="ECO:0000256" key="3">
    <source>
        <dbReference type="ARBA" id="ARBA00022692"/>
    </source>
</evidence>
<comment type="subcellular location">
    <subcellularLocation>
        <location evidence="1">Cell membrane</location>
        <topology evidence="1">Multi-pass membrane protein</topology>
    </subcellularLocation>
</comment>
<evidence type="ECO:0000313" key="8">
    <source>
        <dbReference type="Proteomes" id="UP000275951"/>
    </source>
</evidence>
<organism evidence="7 8">
    <name type="scientific">Trueperella pyogenes</name>
    <dbReference type="NCBI Taxonomy" id="1661"/>
    <lineage>
        <taxon>Bacteria</taxon>
        <taxon>Bacillati</taxon>
        <taxon>Actinomycetota</taxon>
        <taxon>Actinomycetes</taxon>
        <taxon>Actinomycetales</taxon>
        <taxon>Actinomycetaceae</taxon>
        <taxon>Trueperella</taxon>
    </lineage>
</organism>
<sequence length="409" mass="44458">MAETTTGLSLKRNILWNSVGSTTRLACNYLITIAVVRLSSGFDAAGALALAMTISNLIAPLADFRLRTIQVTDVAGERTTHDYVGLRMFTTLIAAIAGSAYAALTVNLSAFLVVFLYLVYSLTANFIEVMHAVNQRYLRMDYSGRSYIFQGLSNLLAFSLILWLTNSLVYAVVGLIVTTAAVAVFYDFPRTRRLESLRPAFDLLPALKLLLTLLPLALAQMASSSILTIPRQHLAVLSGEAALGIYAAVATPAVIIQMGASFIYTPLMGELAQRFAQDKESALKLLRKTYLSILVASVAISVFILIFGDLILQIMFGEDILAYTYLLLPAIVCTAFTAIAWFTNDVLLTLRDFKSALLGNAIPAVVTLLISSVMVENFGMNGVSFVGIIAYALACLLMVGFLVHNYRKL</sequence>
<feature type="transmembrane region" description="Helical" evidence="6">
    <location>
        <begin position="83"/>
        <end position="102"/>
    </location>
</feature>
<evidence type="ECO:0000256" key="5">
    <source>
        <dbReference type="ARBA" id="ARBA00023136"/>
    </source>
</evidence>
<feature type="transmembrane region" description="Helical" evidence="6">
    <location>
        <begin position="147"/>
        <end position="164"/>
    </location>
</feature>
<dbReference type="PANTHER" id="PTHR30250">
    <property type="entry name" value="PST FAMILY PREDICTED COLANIC ACID TRANSPORTER"/>
    <property type="match status" value="1"/>
</dbReference>
<keyword evidence="2" id="KW-1003">Cell membrane</keyword>
<feature type="transmembrane region" description="Helical" evidence="6">
    <location>
        <begin position="170"/>
        <end position="188"/>
    </location>
</feature>
<reference evidence="7 8" key="1">
    <citation type="submission" date="2018-11" db="EMBL/GenBank/DDBJ databases">
        <title>Multidrug-resistant genes are associated with an 42-kb island TGI1 carrying a complex class 1 integron in a Trueperella pyogenes.</title>
        <authorList>
            <person name="Dong W."/>
        </authorList>
    </citation>
    <scope>NUCLEOTIDE SEQUENCE [LARGE SCALE GENOMIC DNA]</scope>
    <source>
        <strain evidence="7 8">TP4</strain>
    </source>
</reference>
<feature type="transmembrane region" description="Helical" evidence="6">
    <location>
        <begin position="381"/>
        <end position="403"/>
    </location>
</feature>
<dbReference type="EMBL" id="CP033905">
    <property type="protein sequence ID" value="AZR07687.1"/>
    <property type="molecule type" value="Genomic_DNA"/>
</dbReference>
<protein>
    <submittedName>
        <fullName evidence="7">Polysaccharide biosynthesis protein</fullName>
    </submittedName>
</protein>
<dbReference type="RefSeq" id="WP_108725994.1">
    <property type="nucleotide sequence ID" value="NZ_CP029001.1"/>
</dbReference>
<dbReference type="Proteomes" id="UP000275951">
    <property type="component" value="Chromosome"/>
</dbReference>
<feature type="transmembrane region" description="Helical" evidence="6">
    <location>
        <begin position="355"/>
        <end position="375"/>
    </location>
</feature>
<evidence type="ECO:0000313" key="7">
    <source>
        <dbReference type="EMBL" id="AZR07687.1"/>
    </source>
</evidence>
<feature type="transmembrane region" description="Helical" evidence="6">
    <location>
        <begin position="290"/>
        <end position="316"/>
    </location>
</feature>
<accession>A0A3S9QP23</accession>
<keyword evidence="5 6" id="KW-0472">Membrane</keyword>
<proteinExistence type="predicted"/>
<evidence type="ECO:0000256" key="4">
    <source>
        <dbReference type="ARBA" id="ARBA00022989"/>
    </source>
</evidence>